<evidence type="ECO:0000313" key="2">
    <source>
        <dbReference type="EMBL" id="MCU5780476.1"/>
    </source>
</evidence>
<keyword evidence="1" id="KW-0175">Coiled coil</keyword>
<dbReference type="RefSeq" id="WP_267144321.1">
    <property type="nucleotide sequence ID" value="NZ_JAODIL010000081.1"/>
</dbReference>
<organism evidence="2 3">
    <name type="scientific">Winslowiella arboricola</name>
    <dbReference type="NCBI Taxonomy" id="2978220"/>
    <lineage>
        <taxon>Bacteria</taxon>
        <taxon>Pseudomonadati</taxon>
        <taxon>Pseudomonadota</taxon>
        <taxon>Gammaproteobacteria</taxon>
        <taxon>Enterobacterales</taxon>
        <taxon>Erwiniaceae</taxon>
        <taxon>Winslowiella</taxon>
    </lineage>
</organism>
<evidence type="ECO:0000256" key="1">
    <source>
        <dbReference type="SAM" id="Coils"/>
    </source>
</evidence>
<protein>
    <submittedName>
        <fullName evidence="2">Uncharacterized protein</fullName>
    </submittedName>
</protein>
<comment type="caution">
    <text evidence="2">The sequence shown here is derived from an EMBL/GenBank/DDBJ whole genome shotgun (WGS) entry which is preliminary data.</text>
</comment>
<proteinExistence type="predicted"/>
<sequence length="130" mass="14760">MKITEHKMRGIILGKALPGDIKVSEGIPAYLVRKFAELHQQVQALEAERDSATLQFDCMQDQINFHSEKVGNLVEAQRAEVGELSMQIRRLVHALKISNPDNSLLKSVPDYMKRKGYWKITDCLRAGEQP</sequence>
<name>A0A9J6PZY9_9GAMM</name>
<gene>
    <name evidence="2" type="ORF">N5923_23570</name>
</gene>
<dbReference type="Proteomes" id="UP001064262">
    <property type="component" value="Unassembled WGS sequence"/>
</dbReference>
<feature type="coiled-coil region" evidence="1">
    <location>
        <begin position="35"/>
        <end position="62"/>
    </location>
</feature>
<accession>A0A9J6PZY9</accession>
<reference evidence="2" key="1">
    <citation type="submission" date="2022-09" db="EMBL/GenBank/DDBJ databases">
        <title>Winslowiella arboricola sp. nov., isolated from bleeding cankers on broadleaf hosts.</title>
        <authorList>
            <person name="Brady C."/>
            <person name="Kaur S."/>
            <person name="Crampton B."/>
            <person name="Maddock D."/>
            <person name="Arnold D."/>
            <person name="Denman S."/>
        </authorList>
    </citation>
    <scope>NUCLEOTIDE SEQUENCE</scope>
    <source>
        <strain evidence="2">BAC 15a-03b</strain>
    </source>
</reference>
<dbReference type="EMBL" id="JAODIM010000043">
    <property type="protein sequence ID" value="MCU5780476.1"/>
    <property type="molecule type" value="Genomic_DNA"/>
</dbReference>
<evidence type="ECO:0000313" key="3">
    <source>
        <dbReference type="Proteomes" id="UP001064262"/>
    </source>
</evidence>
<dbReference type="AlphaFoldDB" id="A0A9J6PZY9"/>
<keyword evidence="3" id="KW-1185">Reference proteome</keyword>